<dbReference type="Proteomes" id="UP000002734">
    <property type="component" value="Chromosome"/>
</dbReference>
<dbReference type="Gene3D" id="3.20.20.210">
    <property type="match status" value="1"/>
</dbReference>
<dbReference type="AlphaFoldDB" id="C6CDH4"/>
<dbReference type="PANTHER" id="PTHR43844">
    <property type="entry name" value="METHIONINE SYNTHASE"/>
    <property type="match status" value="1"/>
</dbReference>
<dbReference type="GO" id="GO:0003871">
    <property type="term" value="F:5-methyltetrahydropteroyltriglutamate-homocysteine S-methyltransferase activity"/>
    <property type="evidence" value="ECO:0007669"/>
    <property type="project" value="InterPro"/>
</dbReference>
<dbReference type="CDD" id="cd03311">
    <property type="entry name" value="CIMS_C_terminal_like"/>
    <property type="match status" value="1"/>
</dbReference>
<dbReference type="eggNOG" id="COG0620">
    <property type="taxonomic scope" value="Bacteria"/>
</dbReference>
<dbReference type="SUPFAM" id="SSF51726">
    <property type="entry name" value="UROD/MetE-like"/>
    <property type="match status" value="1"/>
</dbReference>
<dbReference type="GO" id="GO:0008270">
    <property type="term" value="F:zinc ion binding"/>
    <property type="evidence" value="ECO:0007669"/>
    <property type="project" value="InterPro"/>
</dbReference>
<evidence type="ECO:0000313" key="3">
    <source>
        <dbReference type="Proteomes" id="UP000002734"/>
    </source>
</evidence>
<feature type="domain" description="Cobalamin-independent methionine synthase MetE C-terminal/archaeal" evidence="1">
    <location>
        <begin position="15"/>
        <end position="100"/>
    </location>
</feature>
<dbReference type="InterPro" id="IPR002629">
    <property type="entry name" value="Met_Synth_C/arc"/>
</dbReference>
<dbReference type="RefSeq" id="WP_015854945.1">
    <property type="nucleotide sequence ID" value="NC_012880.1"/>
</dbReference>
<dbReference type="InterPro" id="IPR038071">
    <property type="entry name" value="UROD/MetE-like_sf"/>
</dbReference>
<name>C6CDH4_MUSP7</name>
<dbReference type="EMBL" id="CP001654">
    <property type="protein sequence ID" value="ACS87045.1"/>
    <property type="molecule type" value="Genomic_DNA"/>
</dbReference>
<accession>C6CDH4</accession>
<dbReference type="HOGENOM" id="CLU_058877_0_0_6"/>
<dbReference type="STRING" id="579405.Dd703_3283"/>
<dbReference type="NCBIfam" id="NF005085">
    <property type="entry name" value="PRK06520.1"/>
    <property type="match status" value="1"/>
</dbReference>
<proteinExistence type="predicted"/>
<keyword evidence="3" id="KW-1185">Reference proteome</keyword>
<reference evidence="2" key="1">
    <citation type="submission" date="2009-06" db="EMBL/GenBank/DDBJ databases">
        <title>Complete sequence of Dickeya dadantii Ech703.</title>
        <authorList>
            <consortium name="US DOE Joint Genome Institute"/>
            <person name="Lucas S."/>
            <person name="Copeland A."/>
            <person name="Lapidus A."/>
            <person name="Glavina del Rio T."/>
            <person name="Dalin E."/>
            <person name="Tice H."/>
            <person name="Bruce D."/>
            <person name="Goodwin L."/>
            <person name="Pitluck S."/>
            <person name="Chertkov O."/>
            <person name="Brettin T."/>
            <person name="Detter J.C."/>
            <person name="Han C."/>
            <person name="Larimer F."/>
            <person name="Land M."/>
            <person name="Hauser L."/>
            <person name="Kyrpides N."/>
            <person name="Mikhailova N."/>
            <person name="Balakrishnan V."/>
            <person name="Glasner J."/>
            <person name="Perna N.T."/>
        </authorList>
    </citation>
    <scope>NUCLEOTIDE SEQUENCE [LARGE SCALE GENOMIC DNA]</scope>
    <source>
        <strain evidence="2">Ech703</strain>
    </source>
</reference>
<dbReference type="GO" id="GO:0009086">
    <property type="term" value="P:methionine biosynthetic process"/>
    <property type="evidence" value="ECO:0007669"/>
    <property type="project" value="InterPro"/>
</dbReference>
<protein>
    <submittedName>
        <fullName evidence="2">Methionine synthase vitamin-B12 independent</fullName>
    </submittedName>
</protein>
<organism evidence="2 3">
    <name type="scientific">Musicola paradisiaca (strain Ech703)</name>
    <name type="common">Dickeya paradisiaca</name>
    <name type="synonym">Dickeya dadantii</name>
    <dbReference type="NCBI Taxonomy" id="579405"/>
    <lineage>
        <taxon>Bacteria</taxon>
        <taxon>Pseudomonadati</taxon>
        <taxon>Pseudomonadota</taxon>
        <taxon>Gammaproteobacteria</taxon>
        <taxon>Enterobacterales</taxon>
        <taxon>Pectobacteriaceae</taxon>
        <taxon>Musicola</taxon>
    </lineage>
</organism>
<evidence type="ECO:0000313" key="2">
    <source>
        <dbReference type="EMBL" id="ACS87045.1"/>
    </source>
</evidence>
<feature type="domain" description="Cobalamin-independent methionine synthase MetE C-terminal/archaeal" evidence="1">
    <location>
        <begin position="249"/>
        <end position="372"/>
    </location>
</feature>
<dbReference type="PANTHER" id="PTHR43844:SF1">
    <property type="entry name" value="METHIONINE SYNTHASE"/>
    <property type="match status" value="1"/>
</dbReference>
<gene>
    <name evidence="2" type="ordered locus">Dd703_3283</name>
</gene>
<sequence>MATQETYTPPFRADVVGSYLRPTYLHEARAQFAQGKIAADALKAVEDRAITELVVRQKAAGLHVITDGEFRRSWWHLDFMWGLNGVEKAALSQGYVFSGIETRPETARLTGRISGENHPFIEHFRFLMQFSEKDIVPRLTIPAPAQFFKELYRPENRDSTQRFYPSQDALIADIAAAYQTFIQELYAAGCRNLQLDDCTWGMMVDARYNNAGVAAQTSPIQNDCHCAHDAHTVISNNVQELAELLLQANNTAIAGAPSDLVIATHVCRGNYRSTWAASGGYQPIADVLFGRENVSAYYLEFDTERAGDFSPLAAVSGDKKVVLGLVSSKTGELEDKQTVIERIREATRYIPLERLCLSTQCGFASTEEGNALTEEQQWAKIALVTEIADEVWPA</sequence>
<dbReference type="Pfam" id="PF01717">
    <property type="entry name" value="Meth_synt_2"/>
    <property type="match status" value="2"/>
</dbReference>
<dbReference type="KEGG" id="dda:Dd703_3283"/>
<evidence type="ECO:0000259" key="1">
    <source>
        <dbReference type="Pfam" id="PF01717"/>
    </source>
</evidence>